<evidence type="ECO:0000313" key="2">
    <source>
        <dbReference type="Proteomes" id="UP000321234"/>
    </source>
</evidence>
<dbReference type="Proteomes" id="UP000321234">
    <property type="component" value="Unassembled WGS sequence"/>
</dbReference>
<dbReference type="AlphaFoldDB" id="A0A5C8ZMP6"/>
<dbReference type="RefSeq" id="WP_147924681.1">
    <property type="nucleotide sequence ID" value="NZ_VKAC01000001.1"/>
</dbReference>
<keyword evidence="2" id="KW-1185">Reference proteome</keyword>
<reference evidence="1 2" key="1">
    <citation type="submission" date="2019-07" db="EMBL/GenBank/DDBJ databases">
        <title>Quadrisphaera sp. strain DD2A genome sequencing and assembly.</title>
        <authorList>
            <person name="Kim I."/>
        </authorList>
    </citation>
    <scope>NUCLEOTIDE SEQUENCE [LARGE SCALE GENOMIC DNA]</scope>
    <source>
        <strain evidence="1 2">DD2A</strain>
    </source>
</reference>
<protein>
    <submittedName>
        <fullName evidence="1">Fe-S oxidoreductase</fullName>
    </submittedName>
</protein>
<gene>
    <name evidence="1" type="ORF">FMM08_02350</name>
</gene>
<proteinExistence type="predicted"/>
<organism evidence="1 2">
    <name type="scientific">Quadrisphaera setariae</name>
    <dbReference type="NCBI Taxonomy" id="2593304"/>
    <lineage>
        <taxon>Bacteria</taxon>
        <taxon>Bacillati</taxon>
        <taxon>Actinomycetota</taxon>
        <taxon>Actinomycetes</taxon>
        <taxon>Kineosporiales</taxon>
        <taxon>Kineosporiaceae</taxon>
        <taxon>Quadrisphaera</taxon>
    </lineage>
</organism>
<evidence type="ECO:0000313" key="1">
    <source>
        <dbReference type="EMBL" id="TXR58070.1"/>
    </source>
</evidence>
<comment type="caution">
    <text evidence="1">The sequence shown here is derived from an EMBL/GenBank/DDBJ whole genome shotgun (WGS) entry which is preliminary data.</text>
</comment>
<name>A0A5C8ZMP6_9ACTN</name>
<sequence>MTPPTMITVVGRVVAEGVGLLAAALARADGASCRTVEVPGVPGARDGELVRVRVCSGARGRTYARGGTTYGTTYVTGPHPRTCADDRLRHEAVHVLQWQRWGLLLPLLYGLAELRAGGDPARNRFEAAAGLRDGGYA</sequence>
<accession>A0A5C8ZMP6</accession>
<dbReference type="EMBL" id="VKAC01000001">
    <property type="protein sequence ID" value="TXR58070.1"/>
    <property type="molecule type" value="Genomic_DNA"/>
</dbReference>